<keyword evidence="3" id="KW-0862">Zinc</keyword>
<protein>
    <recommendedName>
        <fullName evidence="5">MYND-type domain-containing protein</fullName>
    </recommendedName>
</protein>
<comment type="caution">
    <text evidence="6">The sequence shown here is derived from an EMBL/GenBank/DDBJ whole genome shotgun (WGS) entry which is preliminary data.</text>
</comment>
<evidence type="ECO:0000256" key="4">
    <source>
        <dbReference type="SAM" id="MobiDB-lite"/>
    </source>
</evidence>
<feature type="region of interest" description="Disordered" evidence="4">
    <location>
        <begin position="31"/>
        <end position="59"/>
    </location>
</feature>
<feature type="domain" description="MYND-type" evidence="5">
    <location>
        <begin position="523"/>
        <end position="559"/>
    </location>
</feature>
<dbReference type="InterPro" id="IPR027796">
    <property type="entry name" value="OTT_1508_deam-like"/>
</dbReference>
<evidence type="ECO:0000256" key="1">
    <source>
        <dbReference type="ARBA" id="ARBA00022723"/>
    </source>
</evidence>
<keyword evidence="1" id="KW-0479">Metal-binding</keyword>
<feature type="compositionally biased region" description="Acidic residues" evidence="4">
    <location>
        <begin position="44"/>
        <end position="54"/>
    </location>
</feature>
<evidence type="ECO:0000313" key="6">
    <source>
        <dbReference type="EMBL" id="KAK0666022.1"/>
    </source>
</evidence>
<name>A0AA40D7Q5_9PEZI</name>
<reference evidence="6" key="1">
    <citation type="submission" date="2023-06" db="EMBL/GenBank/DDBJ databases">
        <title>Genome-scale phylogeny and comparative genomics of the fungal order Sordariales.</title>
        <authorList>
            <consortium name="Lawrence Berkeley National Laboratory"/>
            <person name="Hensen N."/>
            <person name="Bonometti L."/>
            <person name="Westerberg I."/>
            <person name="Brannstrom I.O."/>
            <person name="Guillou S."/>
            <person name="Cros-Aarteil S."/>
            <person name="Calhoun S."/>
            <person name="Haridas S."/>
            <person name="Kuo A."/>
            <person name="Mondo S."/>
            <person name="Pangilinan J."/>
            <person name="Riley R."/>
            <person name="Labutti K."/>
            <person name="Andreopoulos B."/>
            <person name="Lipzen A."/>
            <person name="Chen C."/>
            <person name="Yanf M."/>
            <person name="Daum C."/>
            <person name="Ng V."/>
            <person name="Clum A."/>
            <person name="Steindorff A."/>
            <person name="Ohm R."/>
            <person name="Martin F."/>
            <person name="Silar P."/>
            <person name="Natvig D."/>
            <person name="Lalanne C."/>
            <person name="Gautier V."/>
            <person name="Ament-Velasquez S.L."/>
            <person name="Kruys A."/>
            <person name="Hutchinson M.I."/>
            <person name="Powell A.J."/>
            <person name="Barry K."/>
            <person name="Miller A.N."/>
            <person name="Grigoriev I.V."/>
            <person name="Debuchy R."/>
            <person name="Gladieux P."/>
            <person name="Thoren M.H."/>
            <person name="Johannesson H."/>
        </authorList>
    </citation>
    <scope>NUCLEOTIDE SEQUENCE</scope>
    <source>
        <strain evidence="6">CBS 307.81</strain>
    </source>
</reference>
<evidence type="ECO:0000256" key="3">
    <source>
        <dbReference type="ARBA" id="ARBA00022833"/>
    </source>
</evidence>
<sequence length="930" mass="105025">MSASFQWGLEGLQRARFEAYARLLKLRNGGQAEEPSDFANLPDAELDTTEGEDCESTKTHVATATEDGRLKRAVLDRLSELVANAKGGQHVSATLMLEWPDRVHLLVARNSGFKEKDQSRDMLERLARNLREVAQLSTLDSAGARDDMWNLLLDWYMPRLTEYIAQLKQSLKKANLDHYAKDTSHVHTLSTCLGMLSASVDGAIMRKTSEHGLQEVVLLAHNIFRTYSDLEFGQVLGNNANTRSMRSTIGFLGRLRTCFNTLIRAAERLSNFSDLEIIPVSVQSKKTRGNVSTETWSVAQTFTSLGFPLNDETVQLVMGNGKAGWTKRSLLQKFDKLKAVTNETHAEVQLVLALAQYNRVGAAVFSYMGCSKRSCLVCSKFIHGYGSFTTRGCHGKVYHLVTVPEVLSLSNQGENKHIVAGVLSAEKIMRNHLLNKRKVPVAHAAESTIGGSSVMTEIRRFDNQQMAELATSHILAQREEAKERTGDLDTFEDSNMDDSHWSSETGTAPASSNIRQAAAKGECDTCEVETARRCGRCHLDWFCSETCQEKMSVYHLRKCWARAITTADTLFEDCMGDVMPKDQQVRDDFGFSRCRTRTEESHLLGLYRGFILGVDIDSPSLHAWRVNGVLVEKIVDFFTRLPERSRGGYFQWFACNKYVLDPSSPIADSDRDVDNAMQSLESARAYLDPEDRQTPYQLFNPFAKQYSYLFYAFTLNLSRPNPNWSNLDLWYDFGYCTCTSEWEENLLCNDYVRLLGGSHKARRDRHISLGIPDIQTSRMPITEPCTFSDFWRAWESRSLPQLFAKQNVAPFSQTWTSTRITDNLRRFLAWPADQPRPSVWRLMHFLALDDNVNLREFPEVQAAAREYGFTAKLNARTKLELSSFYRKLTGGGHELEVHAAKQQGGLLKYAEGRGLGQMDEGVRKVIGNLS</sequence>
<evidence type="ECO:0000313" key="7">
    <source>
        <dbReference type="Proteomes" id="UP001174997"/>
    </source>
</evidence>
<dbReference type="AlphaFoldDB" id="A0AA40D7Q5"/>
<evidence type="ECO:0000259" key="5">
    <source>
        <dbReference type="PROSITE" id="PS01360"/>
    </source>
</evidence>
<keyword evidence="2" id="KW-0863">Zinc-finger</keyword>
<dbReference type="Proteomes" id="UP001174997">
    <property type="component" value="Unassembled WGS sequence"/>
</dbReference>
<keyword evidence="7" id="KW-1185">Reference proteome</keyword>
<accession>A0AA40D7Q5</accession>
<dbReference type="EMBL" id="JAULSY010000096">
    <property type="protein sequence ID" value="KAK0666022.1"/>
    <property type="molecule type" value="Genomic_DNA"/>
</dbReference>
<evidence type="ECO:0000256" key="2">
    <source>
        <dbReference type="ARBA" id="ARBA00022771"/>
    </source>
</evidence>
<gene>
    <name evidence="6" type="ORF">QBC41DRAFT_157052</name>
</gene>
<proteinExistence type="predicted"/>
<dbReference type="InterPro" id="IPR002893">
    <property type="entry name" value="Znf_MYND"/>
</dbReference>
<dbReference type="Pfam" id="PF14441">
    <property type="entry name" value="OTT_1508_deam"/>
    <property type="match status" value="1"/>
</dbReference>
<dbReference type="PROSITE" id="PS01360">
    <property type="entry name" value="ZF_MYND_1"/>
    <property type="match status" value="1"/>
</dbReference>
<dbReference type="GO" id="GO:0008270">
    <property type="term" value="F:zinc ion binding"/>
    <property type="evidence" value="ECO:0007669"/>
    <property type="project" value="UniProtKB-KW"/>
</dbReference>
<dbReference type="SUPFAM" id="SSF144232">
    <property type="entry name" value="HIT/MYND zinc finger-like"/>
    <property type="match status" value="1"/>
</dbReference>
<feature type="region of interest" description="Disordered" evidence="4">
    <location>
        <begin position="482"/>
        <end position="512"/>
    </location>
</feature>
<organism evidence="6 7">
    <name type="scientific">Cercophora samala</name>
    <dbReference type="NCBI Taxonomy" id="330535"/>
    <lineage>
        <taxon>Eukaryota</taxon>
        <taxon>Fungi</taxon>
        <taxon>Dikarya</taxon>
        <taxon>Ascomycota</taxon>
        <taxon>Pezizomycotina</taxon>
        <taxon>Sordariomycetes</taxon>
        <taxon>Sordariomycetidae</taxon>
        <taxon>Sordariales</taxon>
        <taxon>Lasiosphaeriaceae</taxon>
        <taxon>Cercophora</taxon>
    </lineage>
</organism>
<feature type="compositionally biased region" description="Polar residues" evidence="4">
    <location>
        <begin position="502"/>
        <end position="512"/>
    </location>
</feature>